<dbReference type="InterPro" id="IPR043502">
    <property type="entry name" value="DNA/RNA_pol_sf"/>
</dbReference>
<evidence type="ECO:0000313" key="5">
    <source>
        <dbReference type="EMBL" id="CAJ0963854.1"/>
    </source>
</evidence>
<reference evidence="5" key="1">
    <citation type="submission" date="2023-07" db="EMBL/GenBank/DDBJ databases">
        <authorList>
            <person name="Stuckert A."/>
        </authorList>
    </citation>
    <scope>NUCLEOTIDE SEQUENCE</scope>
</reference>
<dbReference type="PROSITE" id="PS50878">
    <property type="entry name" value="RT_POL"/>
    <property type="match status" value="1"/>
</dbReference>
<dbReference type="CDD" id="cd03714">
    <property type="entry name" value="RT_DIRS1"/>
    <property type="match status" value="1"/>
</dbReference>
<dbReference type="InterPro" id="IPR021623">
    <property type="entry name" value="LAP2alpha_C"/>
</dbReference>
<dbReference type="EMBL" id="CAUEEQ010058633">
    <property type="protein sequence ID" value="CAJ0963854.1"/>
    <property type="molecule type" value="Genomic_DNA"/>
</dbReference>
<feature type="domain" description="Reverse transcriptase" evidence="4">
    <location>
        <begin position="662"/>
        <end position="818"/>
    </location>
</feature>
<dbReference type="PANTHER" id="PTHR33050">
    <property type="entry name" value="REVERSE TRANSCRIPTASE DOMAIN-CONTAINING PROTEIN"/>
    <property type="match status" value="1"/>
</dbReference>
<dbReference type="Gene3D" id="3.30.70.270">
    <property type="match status" value="1"/>
</dbReference>
<protein>
    <recommendedName>
        <fullName evidence="2">ribonuclease H</fullName>
        <ecNumber evidence="2">3.1.26.4</ecNumber>
    </recommendedName>
</protein>
<proteinExistence type="inferred from homology"/>
<keyword evidence="6" id="KW-1185">Reference proteome</keyword>
<dbReference type="InterPro" id="IPR043128">
    <property type="entry name" value="Rev_trsase/Diguanyl_cyclase"/>
</dbReference>
<dbReference type="Gene3D" id="1.10.287.3160">
    <property type="match status" value="1"/>
</dbReference>
<dbReference type="Gene3D" id="3.10.10.10">
    <property type="entry name" value="HIV Type 1 Reverse Transcriptase, subunit A, domain 1"/>
    <property type="match status" value="1"/>
</dbReference>
<dbReference type="SUPFAM" id="SSF56672">
    <property type="entry name" value="DNA/RNA polymerases"/>
    <property type="match status" value="1"/>
</dbReference>
<feature type="compositionally biased region" description="Pro residues" evidence="3">
    <location>
        <begin position="244"/>
        <end position="257"/>
    </location>
</feature>
<dbReference type="Pfam" id="PF00078">
    <property type="entry name" value="RVT_1"/>
    <property type="match status" value="1"/>
</dbReference>
<dbReference type="PANTHER" id="PTHR33050:SF7">
    <property type="entry name" value="RIBONUCLEASE H"/>
    <property type="match status" value="1"/>
</dbReference>
<feature type="region of interest" description="Disordered" evidence="3">
    <location>
        <begin position="240"/>
        <end position="282"/>
    </location>
</feature>
<dbReference type="InterPro" id="IPR052055">
    <property type="entry name" value="Hepadnavirus_pol/RT"/>
</dbReference>
<dbReference type="Pfam" id="PF11560">
    <property type="entry name" value="LAP2alpha"/>
    <property type="match status" value="1"/>
</dbReference>
<dbReference type="InterPro" id="IPR000477">
    <property type="entry name" value="RT_dom"/>
</dbReference>
<gene>
    <name evidence="5" type="ORF">RIMI_LOCUS18856387</name>
</gene>
<sequence>MSSYPKRKQFYMEIQRIAGGVCSADLCSCVFFCVFNGEEETCKLYTAPFNLSTTVVIAKVLLWLLHVINERFVQHQHCRAKGRGYLKLYWSVRHLKTVPLVTLSTAGIARVRVRMCNRFYVQQFKLQVTSPQTLDLPPPAYIPLLQDGNQGKHRVTKRGPALSYPMFTLVTGIVGRWRAGVKPGPKNITKRKCATCNVKMPPDWEKKLCQPCTDKIVRAEHPSLIDEIRSLVRQEVQTSLATLAPPPPPPPSSPGPSLPKKRKIQEYSESESEGSYTSSSVKWEDAVPRKSAEIRKYLFSSEYIEELVSAVRNTMGLKEESVPQSIQDELFGIHTEKQPGFPVHKSIIDMINNEWELPEKRLTTPPDFKHRFPLEEDLIKWDIPKIDVQVARVAKKTALPFEDSSQLKDPLDRKIESLLKKSWETSTSALRYNIASTCVARSLFRWIQELESHISQGTPREEVLDSLPILHRATGFLADASLESIRVAARSLVQTNSARRALWLKMWSGDVTSKIKLCSIPFKGDYVFGPSLDDILEKATDRKKTLPEQRPPRNPSPPRVKGKEKPGGGVMLRGSLKTSLFPNKHNKKSNDSDPVGGRLSNFVHSWQNISNSPWVVSVIQQGLLIEFDAPPPRILRVTSPSSRETQKLMMAGIQDLLDSRAISIVPVNEQGEGHYSRIFMIKKPSGQSRIIINMKALNKYITYRKFKMESVKTAIPLIAPHSYMATIDLKDAYFHIPIHPRHRKYLRFAVQFNQKILHFQYNVLPFGISSAPRVFSRVMAEAVAHIRSQDIAIVPYLDDLLIIGPSAEVLNRRKFPKL</sequence>
<evidence type="ECO:0000259" key="4">
    <source>
        <dbReference type="PROSITE" id="PS50878"/>
    </source>
</evidence>
<organism evidence="5 6">
    <name type="scientific">Ranitomeya imitator</name>
    <name type="common">mimic poison frog</name>
    <dbReference type="NCBI Taxonomy" id="111125"/>
    <lineage>
        <taxon>Eukaryota</taxon>
        <taxon>Metazoa</taxon>
        <taxon>Chordata</taxon>
        <taxon>Craniata</taxon>
        <taxon>Vertebrata</taxon>
        <taxon>Euteleostomi</taxon>
        <taxon>Amphibia</taxon>
        <taxon>Batrachia</taxon>
        <taxon>Anura</taxon>
        <taxon>Neobatrachia</taxon>
        <taxon>Hyloidea</taxon>
        <taxon>Dendrobatidae</taxon>
        <taxon>Dendrobatinae</taxon>
        <taxon>Ranitomeya</taxon>
    </lineage>
</organism>
<name>A0ABN9MB80_9NEOB</name>
<dbReference type="InterPro" id="IPR029399">
    <property type="entry name" value="TMEM192"/>
</dbReference>
<evidence type="ECO:0000256" key="2">
    <source>
        <dbReference type="ARBA" id="ARBA00012180"/>
    </source>
</evidence>
<accession>A0ABN9MB80</accession>
<evidence type="ECO:0000256" key="1">
    <source>
        <dbReference type="ARBA" id="ARBA00010879"/>
    </source>
</evidence>
<evidence type="ECO:0000313" key="6">
    <source>
        <dbReference type="Proteomes" id="UP001176940"/>
    </source>
</evidence>
<feature type="region of interest" description="Disordered" evidence="3">
    <location>
        <begin position="541"/>
        <end position="575"/>
    </location>
</feature>
<evidence type="ECO:0000256" key="3">
    <source>
        <dbReference type="SAM" id="MobiDB-lite"/>
    </source>
</evidence>
<dbReference type="EC" id="3.1.26.4" evidence="2"/>
<comment type="caution">
    <text evidence="5">The sequence shown here is derived from an EMBL/GenBank/DDBJ whole genome shotgun (WGS) entry which is preliminary data.</text>
</comment>
<comment type="similarity">
    <text evidence="1">Belongs to the beta type-B retroviral polymerase family. HERV class-II K(HML-2) pol subfamily.</text>
</comment>
<dbReference type="Proteomes" id="UP001176940">
    <property type="component" value="Unassembled WGS sequence"/>
</dbReference>
<dbReference type="Pfam" id="PF14802">
    <property type="entry name" value="TMEM192"/>
    <property type="match status" value="1"/>
</dbReference>
<feature type="compositionally biased region" description="Basic and acidic residues" evidence="3">
    <location>
        <begin position="541"/>
        <end position="551"/>
    </location>
</feature>